<dbReference type="AlphaFoldDB" id="A0A840IKL8"/>
<dbReference type="Pfam" id="PF01883">
    <property type="entry name" value="FeS_assembly_P"/>
    <property type="match status" value="1"/>
</dbReference>
<dbReference type="SUPFAM" id="SSF117916">
    <property type="entry name" value="Fe-S cluster assembly (FSCA) domain-like"/>
    <property type="match status" value="1"/>
</dbReference>
<sequence>MTTRAAVLDALAGVRDPELDEPLTELGFVSGVSLDDGEVAVRLRLPTYFCSPSFVYLMAADAHAAVAALPGVGAVRVEVDDHFAGTAIGDATASEEGFGAAFPGESAGEPDALRERFRRKALAARQARIAERMLAAGRTPAQLAAATLADLPPEPDRERCRALRSELGVDAAPAAPAFVRPDGAPLASAEELTRFLRVARLVRVSLEGNGELCRGLLRTRYGEPAPEEAIA</sequence>
<feature type="domain" description="MIP18 family-like" evidence="1">
    <location>
        <begin position="4"/>
        <end position="78"/>
    </location>
</feature>
<dbReference type="Proteomes" id="UP000585272">
    <property type="component" value="Unassembled WGS sequence"/>
</dbReference>
<name>A0A840IKL8_9ACTN</name>
<dbReference type="InterPro" id="IPR002744">
    <property type="entry name" value="MIP18-like"/>
</dbReference>
<reference evidence="2 3" key="1">
    <citation type="submission" date="2020-08" db="EMBL/GenBank/DDBJ databases">
        <title>Genomic Encyclopedia of Archaeal and Bacterial Type Strains, Phase II (KMG-II): from individual species to whole genera.</title>
        <authorList>
            <person name="Goeker M."/>
        </authorList>
    </citation>
    <scope>NUCLEOTIDE SEQUENCE [LARGE SCALE GENOMIC DNA]</scope>
    <source>
        <strain evidence="2 3">DSM 23288</strain>
    </source>
</reference>
<evidence type="ECO:0000313" key="3">
    <source>
        <dbReference type="Proteomes" id="UP000585272"/>
    </source>
</evidence>
<protein>
    <submittedName>
        <fullName evidence="2">Metal-sulfur cluster biosynthetic enzyme</fullName>
    </submittedName>
</protein>
<organism evidence="2 3">
    <name type="scientific">Conexibacter arvalis</name>
    <dbReference type="NCBI Taxonomy" id="912552"/>
    <lineage>
        <taxon>Bacteria</taxon>
        <taxon>Bacillati</taxon>
        <taxon>Actinomycetota</taxon>
        <taxon>Thermoleophilia</taxon>
        <taxon>Solirubrobacterales</taxon>
        <taxon>Conexibacteraceae</taxon>
        <taxon>Conexibacter</taxon>
    </lineage>
</organism>
<dbReference type="EMBL" id="JACHNU010000007">
    <property type="protein sequence ID" value="MBB4664478.1"/>
    <property type="molecule type" value="Genomic_DNA"/>
</dbReference>
<dbReference type="Gene3D" id="3.30.300.130">
    <property type="entry name" value="Fe-S cluster assembly (FSCA)"/>
    <property type="match status" value="1"/>
</dbReference>
<accession>A0A840IKL8</accession>
<proteinExistence type="predicted"/>
<evidence type="ECO:0000313" key="2">
    <source>
        <dbReference type="EMBL" id="MBB4664478.1"/>
    </source>
</evidence>
<gene>
    <name evidence="2" type="ORF">BDZ31_004089</name>
</gene>
<evidence type="ECO:0000259" key="1">
    <source>
        <dbReference type="Pfam" id="PF01883"/>
    </source>
</evidence>
<keyword evidence="3" id="KW-1185">Reference proteome</keyword>
<comment type="caution">
    <text evidence="2">The sequence shown here is derived from an EMBL/GenBank/DDBJ whole genome shotgun (WGS) entry which is preliminary data.</text>
</comment>
<dbReference type="InterPro" id="IPR034904">
    <property type="entry name" value="FSCA_dom_sf"/>
</dbReference>
<dbReference type="RefSeq" id="WP_183344551.1">
    <property type="nucleotide sequence ID" value="NZ_JACHNU010000007.1"/>
</dbReference>